<keyword evidence="2" id="KW-1185">Reference proteome</keyword>
<protein>
    <submittedName>
        <fullName evidence="1">Uncharacterized protein</fullName>
    </submittedName>
</protein>
<name>A0A0B4FE14_METAF</name>
<dbReference type="Proteomes" id="UP000031186">
    <property type="component" value="Unassembled WGS sequence"/>
</dbReference>
<proteinExistence type="predicted"/>
<dbReference type="VEuPathDB" id="FungiDB:MAN_03569"/>
<organism evidence="1 2">
    <name type="scientific">Metarhizium anisopliae (strain ARSEF 549)</name>
    <dbReference type="NCBI Taxonomy" id="3151832"/>
    <lineage>
        <taxon>Eukaryota</taxon>
        <taxon>Fungi</taxon>
        <taxon>Dikarya</taxon>
        <taxon>Ascomycota</taxon>
        <taxon>Pezizomycotina</taxon>
        <taxon>Sordariomycetes</taxon>
        <taxon>Hypocreomycetidae</taxon>
        <taxon>Hypocreales</taxon>
        <taxon>Clavicipitaceae</taxon>
        <taxon>Metarhizium</taxon>
    </lineage>
</organism>
<feature type="non-terminal residue" evidence="1">
    <location>
        <position position="1"/>
    </location>
</feature>
<dbReference type="HOGENOM" id="CLU_084254_0_0_1"/>
<dbReference type="EMBL" id="AZNF01000003">
    <property type="protein sequence ID" value="KID68713.1"/>
    <property type="molecule type" value="Genomic_DNA"/>
</dbReference>
<sequence>MSSHNPNFGTLASAYDASFLYQGDSASLAYTNYDIMDGFNECRTARVAELLDDFRTLQHCITDAPSSPRYADDYFLDGWATLRQCAIDGHRILECAADTGVPLVNGGQEEQTKAELKQVLLDAFSRRHQGQKIYMRQSAAQRWLSYRDAILQSQQPRATIQHQLDACDNELHAELASITDESVYNELAASDYACGRWTAEDPSLRSVLRWLRAPQR</sequence>
<comment type="caution">
    <text evidence="1">The sequence shown here is derived from an EMBL/GenBank/DDBJ whole genome shotgun (WGS) entry which is preliminary data.</text>
</comment>
<evidence type="ECO:0000313" key="1">
    <source>
        <dbReference type="EMBL" id="KID68713.1"/>
    </source>
</evidence>
<gene>
    <name evidence="1" type="ORF">MAN_03569</name>
</gene>
<dbReference type="AlphaFoldDB" id="A0A0B4FE14"/>
<reference evidence="1 2" key="1">
    <citation type="journal article" date="2014" name="Proc. Natl. Acad. Sci. U.S.A.">
        <title>Trajectory and genomic determinants of fungal-pathogen speciation and host adaptation.</title>
        <authorList>
            <person name="Hu X."/>
            <person name="Xiao G."/>
            <person name="Zheng P."/>
            <person name="Shang Y."/>
            <person name="Su Y."/>
            <person name="Zhang X."/>
            <person name="Liu X."/>
            <person name="Zhan S."/>
            <person name="St Leger R.J."/>
            <person name="Wang C."/>
        </authorList>
    </citation>
    <scope>NUCLEOTIDE SEQUENCE [LARGE SCALE GENOMIC DNA]</scope>
    <source>
        <strain evidence="1 2">ARSEF 549</strain>
    </source>
</reference>
<evidence type="ECO:0000313" key="2">
    <source>
        <dbReference type="Proteomes" id="UP000031186"/>
    </source>
</evidence>
<dbReference type="OrthoDB" id="4510061at2759"/>
<accession>A0A0B4FE14</accession>